<feature type="transmembrane region" description="Helical" evidence="8">
    <location>
        <begin position="88"/>
        <end position="108"/>
    </location>
</feature>
<feature type="compositionally biased region" description="Acidic residues" evidence="7">
    <location>
        <begin position="735"/>
        <end position="752"/>
    </location>
</feature>
<dbReference type="PROSITE" id="PS51201">
    <property type="entry name" value="RCK_N"/>
    <property type="match status" value="1"/>
</dbReference>
<reference evidence="10 11" key="1">
    <citation type="submission" date="2019-12" db="EMBL/GenBank/DDBJ databases">
        <title>Devosia maris sp. nov., isolated from the deep seawater.</title>
        <authorList>
            <person name="Liu Y."/>
        </authorList>
    </citation>
    <scope>NUCLEOTIDE SEQUENCE [LARGE SCALE GENOMIC DNA]</scope>
    <source>
        <strain evidence="10 11">L53-10-65</strain>
    </source>
</reference>
<feature type="transmembrane region" description="Helical" evidence="8">
    <location>
        <begin position="353"/>
        <end position="376"/>
    </location>
</feature>
<protein>
    <submittedName>
        <fullName evidence="10">Sodium:proton antiporter</fullName>
    </submittedName>
</protein>
<keyword evidence="3" id="KW-0813">Transport</keyword>
<dbReference type="InterPro" id="IPR006153">
    <property type="entry name" value="Cation/H_exchanger_TM"/>
</dbReference>
<dbReference type="GO" id="GO:0015297">
    <property type="term" value="F:antiporter activity"/>
    <property type="evidence" value="ECO:0007669"/>
    <property type="project" value="InterPro"/>
</dbReference>
<dbReference type="GO" id="GO:0016020">
    <property type="term" value="C:membrane"/>
    <property type="evidence" value="ECO:0007669"/>
    <property type="project" value="UniProtKB-SubCell"/>
</dbReference>
<dbReference type="GO" id="GO:1902600">
    <property type="term" value="P:proton transmembrane transport"/>
    <property type="evidence" value="ECO:0007669"/>
    <property type="project" value="InterPro"/>
</dbReference>
<feature type="transmembrane region" description="Helical" evidence="8">
    <location>
        <begin position="6"/>
        <end position="26"/>
    </location>
</feature>
<name>A0A7X3K3I8_9HYPH</name>
<dbReference type="Gene3D" id="3.40.50.720">
    <property type="entry name" value="NAD(P)-binding Rossmann-like Domain"/>
    <property type="match status" value="1"/>
</dbReference>
<organism evidence="10 11">
    <name type="scientific">Devosia marina</name>
    <dbReference type="NCBI Taxonomy" id="2683198"/>
    <lineage>
        <taxon>Bacteria</taxon>
        <taxon>Pseudomonadati</taxon>
        <taxon>Pseudomonadota</taxon>
        <taxon>Alphaproteobacteria</taxon>
        <taxon>Hyphomicrobiales</taxon>
        <taxon>Devosiaceae</taxon>
        <taxon>Devosia</taxon>
    </lineage>
</organism>
<dbReference type="Gene3D" id="1.20.1530.20">
    <property type="match status" value="1"/>
</dbReference>
<comment type="caution">
    <text evidence="10">The sequence shown here is derived from an EMBL/GenBank/DDBJ whole genome shotgun (WGS) entry which is preliminary data.</text>
</comment>
<evidence type="ECO:0000256" key="1">
    <source>
        <dbReference type="ARBA" id="ARBA00004141"/>
    </source>
</evidence>
<keyword evidence="11" id="KW-1185">Reference proteome</keyword>
<comment type="similarity">
    <text evidence="2">Belongs to the monovalent cation:proton antiporter 2 (CPA2) transporter (TC 2.A.37) family.</text>
</comment>
<feature type="compositionally biased region" description="Low complexity" evidence="7">
    <location>
        <begin position="657"/>
        <end position="683"/>
    </location>
</feature>
<feature type="transmembrane region" description="Helical" evidence="8">
    <location>
        <begin position="382"/>
        <end position="404"/>
    </location>
</feature>
<accession>A0A7X3K3I8</accession>
<evidence type="ECO:0000256" key="7">
    <source>
        <dbReference type="SAM" id="MobiDB-lite"/>
    </source>
</evidence>
<evidence type="ECO:0000256" key="3">
    <source>
        <dbReference type="ARBA" id="ARBA00022448"/>
    </source>
</evidence>
<dbReference type="Pfam" id="PF00999">
    <property type="entry name" value="Na_H_Exchanger"/>
    <property type="match status" value="1"/>
</dbReference>
<dbReference type="Pfam" id="PF02254">
    <property type="entry name" value="TrkA_N"/>
    <property type="match status" value="1"/>
</dbReference>
<keyword evidence="5 8" id="KW-1133">Transmembrane helix</keyword>
<keyword evidence="4 8" id="KW-0812">Transmembrane</keyword>
<dbReference type="EMBL" id="WQRF01000002">
    <property type="protein sequence ID" value="MVS99336.1"/>
    <property type="molecule type" value="Genomic_DNA"/>
</dbReference>
<feature type="transmembrane region" description="Helical" evidence="8">
    <location>
        <begin position="114"/>
        <end position="136"/>
    </location>
</feature>
<feature type="transmembrane region" description="Helical" evidence="8">
    <location>
        <begin position="148"/>
        <end position="172"/>
    </location>
</feature>
<feature type="transmembrane region" description="Helical" evidence="8">
    <location>
        <begin position="57"/>
        <end position="76"/>
    </location>
</feature>
<feature type="transmembrane region" description="Helical" evidence="8">
    <location>
        <begin position="241"/>
        <end position="274"/>
    </location>
</feature>
<dbReference type="InterPro" id="IPR003148">
    <property type="entry name" value="RCK_N"/>
</dbReference>
<feature type="region of interest" description="Disordered" evidence="7">
    <location>
        <begin position="637"/>
        <end position="765"/>
    </location>
</feature>
<evidence type="ECO:0000256" key="4">
    <source>
        <dbReference type="ARBA" id="ARBA00022692"/>
    </source>
</evidence>
<evidence type="ECO:0000256" key="6">
    <source>
        <dbReference type="ARBA" id="ARBA00023136"/>
    </source>
</evidence>
<dbReference type="InterPro" id="IPR036291">
    <property type="entry name" value="NAD(P)-bd_dom_sf"/>
</dbReference>
<evidence type="ECO:0000256" key="2">
    <source>
        <dbReference type="ARBA" id="ARBA00005551"/>
    </source>
</evidence>
<feature type="transmembrane region" description="Helical" evidence="8">
    <location>
        <begin position="294"/>
        <end position="312"/>
    </location>
</feature>
<dbReference type="SUPFAM" id="SSF51735">
    <property type="entry name" value="NAD(P)-binding Rossmann-fold domains"/>
    <property type="match status" value="1"/>
</dbReference>
<dbReference type="Proteomes" id="UP000438106">
    <property type="component" value="Unassembled WGS sequence"/>
</dbReference>
<evidence type="ECO:0000313" key="11">
    <source>
        <dbReference type="Proteomes" id="UP000438106"/>
    </source>
</evidence>
<evidence type="ECO:0000256" key="8">
    <source>
        <dbReference type="SAM" id="Phobius"/>
    </source>
</evidence>
<keyword evidence="6 8" id="KW-0472">Membrane</keyword>
<comment type="subcellular location">
    <subcellularLocation>
        <location evidence="1">Membrane</location>
        <topology evidence="1">Multi-pass membrane protein</topology>
    </subcellularLocation>
</comment>
<gene>
    <name evidence="10" type="ORF">GO014_09920</name>
</gene>
<proteinExistence type="inferred from homology"/>
<dbReference type="InterPro" id="IPR038770">
    <property type="entry name" value="Na+/solute_symporter_sf"/>
</dbReference>
<dbReference type="AlphaFoldDB" id="A0A7X3K3I8"/>
<dbReference type="PANTHER" id="PTHR42751">
    <property type="entry name" value="SODIUM/HYDROGEN EXCHANGER FAMILY/TRKA DOMAIN PROTEIN"/>
    <property type="match status" value="1"/>
</dbReference>
<dbReference type="GO" id="GO:0006813">
    <property type="term" value="P:potassium ion transport"/>
    <property type="evidence" value="ECO:0007669"/>
    <property type="project" value="InterPro"/>
</dbReference>
<evidence type="ECO:0000256" key="5">
    <source>
        <dbReference type="ARBA" id="ARBA00022989"/>
    </source>
</evidence>
<feature type="transmembrane region" description="Helical" evidence="8">
    <location>
        <begin position="33"/>
        <end position="51"/>
    </location>
</feature>
<feature type="transmembrane region" description="Helical" evidence="8">
    <location>
        <begin position="318"/>
        <end position="341"/>
    </location>
</feature>
<evidence type="ECO:0000259" key="9">
    <source>
        <dbReference type="PROSITE" id="PS51201"/>
    </source>
</evidence>
<feature type="region of interest" description="Disordered" evidence="7">
    <location>
        <begin position="414"/>
        <end position="467"/>
    </location>
</feature>
<feature type="domain" description="RCK N-terminal" evidence="9">
    <location>
        <begin position="465"/>
        <end position="582"/>
    </location>
</feature>
<feature type="compositionally biased region" description="Acidic residues" evidence="7">
    <location>
        <begin position="684"/>
        <end position="696"/>
    </location>
</feature>
<evidence type="ECO:0000313" key="10">
    <source>
        <dbReference type="EMBL" id="MVS99336.1"/>
    </source>
</evidence>
<dbReference type="PANTHER" id="PTHR42751:SF1">
    <property type="entry name" value="CATION_PROTON ANTIPORTER YBAL-RELATED"/>
    <property type="match status" value="1"/>
</dbReference>
<sequence>MHHDTPLISTIVAGLVLAYIFGMVANRLRMPPLVGYLFAGIIVGPFTPGFVADQELALELAELGVILLMFGVGLHFSLKDLMSVRALAIPGAVVQIGFATLLGAGLGLLLGWSLFASIIFGLALSVASTVVLLKALQDRRLIESERGRIAVGWLIVEDLAMVLALVLVPAIASINGGGEGLHDPFVSFVTRLLGIDIGIWGILGLTLLKVAAFVGFMLVVGRRVIPWALHGTAHTGSRELFRLAVLAIALGVALGSSVLFGVSLALGAFFAGMILSESELSHRAAQETLPLRDAFAVLFFVSVGMLFDPTIIVTQPLLVLATVFIIVIGKSLAAFWIVVLFKRPISTALTISASLAQIGEFSFILASMGVALAILPSEGKDLILAGALISIVLNPVVFFVLDLVKPRLEQRVARRKGVEPPPAEPRMEPSMAAEGPAISDAPSEGAVDRGAPGADDDTGEPSHQTGHTVLVGYGQVGRIVAAGIKADGGGLVVIEDSDHDVAAARAEGFEVVFGNAASADVLKLANLGAAKALLVAISNGFEAGSVCESGRKLNPGIAIISRAYSEEEENFLRNLGATTIIRGEQEIGRGILTYLRSDASGNGPGSDLPGEVKLPTAENILANAAMGAALTEAAISEQGEDAEPAPQTVEPGDDDAVAASTAETVEAEQAPAELPVVEAVAEPSDADSATETEPEADIPPAEIEPVVDTPLEGEAPAAIDEIVPPQSDADAVAQTEDETEASEDSAPDDEEAGAAAPPVEPEKKD</sequence>